<comment type="caution">
    <text evidence="7">The sequence shown here is derived from an EMBL/GenBank/DDBJ whole genome shotgun (WGS) entry which is preliminary data.</text>
</comment>
<dbReference type="CDD" id="cd07100">
    <property type="entry name" value="ALDH_SSADH1_GabD1"/>
    <property type="match status" value="1"/>
</dbReference>
<sequence length="454" mass="50541">MKNKIQTTNPYNNKVLEEYNLHSEKEVANCLEIATNCFNTWKHTAISKRTLLLNTLGDILNENKEKYSRLMTLEIGKPITQSRAEIEKCISLCDFYEANAEEFLADEMIETEAEESFISYDPLGTILAVMPWNYPFWQVLRFAIPTLTAGNTALLKHASNVTGCAIAIQELFEKAGYPKGCFQTLLVNHETIESVIAHESVKAVSLTGSEKAGKSIAQTAGKYLKKCVLELGGNNACIILDDADLDKYMDTIVNARMQNSGQSCIAAKRFIVTEGIHNDFVKRFKSKIEALHYDNPINEATTIATLAREDLADDLQRQVDDAISKGAEVIIGNTRNKSYFEATLLTNANQEMAVFKEETFGPVAPIFKVRNLDEALELAGNSKFGLGTMLFSEDIETASKKVIDINDGAFFINELVKSDPRLPFGGTKTSGYGRELSQEGIREFINTKTVYINK</sequence>
<proteinExistence type="inferred from homology"/>
<evidence type="ECO:0000256" key="4">
    <source>
        <dbReference type="PROSITE-ProRule" id="PRU10007"/>
    </source>
</evidence>
<dbReference type="InterPro" id="IPR044148">
    <property type="entry name" value="ALDH_GabD1-like"/>
</dbReference>
<keyword evidence="3 5" id="KW-0560">Oxidoreductase</keyword>
<dbReference type="AlphaFoldDB" id="A0A8H2QFB7"/>
<dbReference type="Gene3D" id="3.40.605.10">
    <property type="entry name" value="Aldehyde Dehydrogenase, Chain A, domain 1"/>
    <property type="match status" value="1"/>
</dbReference>
<dbReference type="GO" id="GO:0004777">
    <property type="term" value="F:succinate-semialdehyde dehydrogenase (NAD+) activity"/>
    <property type="evidence" value="ECO:0007669"/>
    <property type="project" value="TreeGrafter"/>
</dbReference>
<evidence type="ECO:0000256" key="2">
    <source>
        <dbReference type="ARBA" id="ARBA00022857"/>
    </source>
</evidence>
<evidence type="ECO:0000259" key="6">
    <source>
        <dbReference type="Pfam" id="PF00171"/>
    </source>
</evidence>
<dbReference type="Pfam" id="PF00171">
    <property type="entry name" value="Aldedh"/>
    <property type="match status" value="1"/>
</dbReference>
<gene>
    <name evidence="7" type="ORF">ES676_04210</name>
</gene>
<dbReference type="InterPro" id="IPR016161">
    <property type="entry name" value="Ald_DH/histidinol_DH"/>
</dbReference>
<dbReference type="SUPFAM" id="SSF53720">
    <property type="entry name" value="ALDH-like"/>
    <property type="match status" value="1"/>
</dbReference>
<evidence type="ECO:0000313" key="7">
    <source>
        <dbReference type="EMBL" id="TYB77503.1"/>
    </source>
</evidence>
<dbReference type="InterPro" id="IPR015590">
    <property type="entry name" value="Aldehyde_DH_dom"/>
</dbReference>
<dbReference type="InterPro" id="IPR016162">
    <property type="entry name" value="Ald_DH_N"/>
</dbReference>
<dbReference type="InterPro" id="IPR016163">
    <property type="entry name" value="Ald_DH_C"/>
</dbReference>
<organism evidence="7 8">
    <name type="scientific">Bizionia saleffrena</name>
    <dbReference type="NCBI Taxonomy" id="291189"/>
    <lineage>
        <taxon>Bacteria</taxon>
        <taxon>Pseudomonadati</taxon>
        <taxon>Bacteroidota</taxon>
        <taxon>Flavobacteriia</taxon>
        <taxon>Flavobacteriales</taxon>
        <taxon>Flavobacteriaceae</taxon>
        <taxon>Bizionia</taxon>
    </lineage>
</organism>
<reference evidence="7 8" key="1">
    <citation type="submission" date="2019-08" db="EMBL/GenBank/DDBJ databases">
        <title>Genomes of Antarctic Bizionia species.</title>
        <authorList>
            <person name="Bowman J.P."/>
        </authorList>
    </citation>
    <scope>NUCLEOTIDE SEQUENCE [LARGE SCALE GENOMIC DNA]</scope>
    <source>
        <strain evidence="7 8">HFD</strain>
    </source>
</reference>
<dbReference type="InterPro" id="IPR047110">
    <property type="entry name" value="GABD/Sad-like"/>
</dbReference>
<protein>
    <submittedName>
        <fullName evidence="7">NAD-dependent succinate-semialdehyde dehydrogenase</fullName>
    </submittedName>
</protein>
<keyword evidence="2" id="KW-0521">NADP</keyword>
<feature type="domain" description="Aldehyde dehydrogenase" evidence="6">
    <location>
        <begin position="3"/>
        <end position="450"/>
    </location>
</feature>
<dbReference type="PROSITE" id="PS00687">
    <property type="entry name" value="ALDEHYDE_DEHYDR_GLU"/>
    <property type="match status" value="1"/>
</dbReference>
<evidence type="ECO:0000256" key="3">
    <source>
        <dbReference type="ARBA" id="ARBA00023002"/>
    </source>
</evidence>
<dbReference type="RefSeq" id="WP_148368791.1">
    <property type="nucleotide sequence ID" value="NZ_VSKM01000003.1"/>
</dbReference>
<dbReference type="PANTHER" id="PTHR43217">
    <property type="entry name" value="SUCCINATE SEMIALDEHYDE DEHYDROGENASE [NAD(P)+] SAD"/>
    <property type="match status" value="1"/>
</dbReference>
<comment type="similarity">
    <text evidence="1 5">Belongs to the aldehyde dehydrogenase family.</text>
</comment>
<keyword evidence="8" id="KW-1185">Reference proteome</keyword>
<evidence type="ECO:0000313" key="8">
    <source>
        <dbReference type="Proteomes" id="UP000323324"/>
    </source>
</evidence>
<evidence type="ECO:0000256" key="5">
    <source>
        <dbReference type="RuleBase" id="RU003345"/>
    </source>
</evidence>
<dbReference type="FunFam" id="3.40.605.10:FF:000012">
    <property type="entry name" value="NAD-dependent succinate-semialdehyde dehydrogenase"/>
    <property type="match status" value="1"/>
</dbReference>
<accession>A0A8H2QFB7</accession>
<dbReference type="Proteomes" id="UP000323324">
    <property type="component" value="Unassembled WGS sequence"/>
</dbReference>
<name>A0A8H2QFB7_9FLAO</name>
<dbReference type="EMBL" id="VSKM01000003">
    <property type="protein sequence ID" value="TYB77503.1"/>
    <property type="molecule type" value="Genomic_DNA"/>
</dbReference>
<dbReference type="InterPro" id="IPR029510">
    <property type="entry name" value="Ald_DH_CS_GLU"/>
</dbReference>
<dbReference type="PANTHER" id="PTHR43217:SF1">
    <property type="entry name" value="SUCCINATE SEMIALDEHYDE DEHYDROGENASE [NAD(P)+] SAD"/>
    <property type="match status" value="1"/>
</dbReference>
<dbReference type="Gene3D" id="3.40.309.10">
    <property type="entry name" value="Aldehyde Dehydrogenase, Chain A, domain 2"/>
    <property type="match status" value="1"/>
</dbReference>
<feature type="active site" evidence="4">
    <location>
        <position position="230"/>
    </location>
</feature>
<dbReference type="GO" id="GO:0004030">
    <property type="term" value="F:aldehyde dehydrogenase [NAD(P)+] activity"/>
    <property type="evidence" value="ECO:0007669"/>
    <property type="project" value="InterPro"/>
</dbReference>
<evidence type="ECO:0000256" key="1">
    <source>
        <dbReference type="ARBA" id="ARBA00009986"/>
    </source>
</evidence>